<dbReference type="Pfam" id="PF09661">
    <property type="entry name" value="DUF2398"/>
    <property type="match status" value="1"/>
</dbReference>
<dbReference type="RefSeq" id="WP_203753547.1">
    <property type="nucleotide sequence ID" value="NZ_BAAAUC010000113.1"/>
</dbReference>
<organism evidence="1 2">
    <name type="scientific">Actinoplanes cyaneus</name>
    <dbReference type="NCBI Taxonomy" id="52696"/>
    <lineage>
        <taxon>Bacteria</taxon>
        <taxon>Bacillati</taxon>
        <taxon>Actinomycetota</taxon>
        <taxon>Actinomycetes</taxon>
        <taxon>Micromonosporales</taxon>
        <taxon>Micromonosporaceae</taxon>
        <taxon>Actinoplanes</taxon>
    </lineage>
</organism>
<dbReference type="InterPro" id="IPR013494">
    <property type="entry name" value="CHP02678"/>
</dbReference>
<sequence>MRFAAEVSDLELADYQRAVRLLLRHPMITATFPDEKALPRVRRFAAELRRDLSEAFGYRLELHGATARLARTADRLDPDRPALSRTGRPFDRRRYAYLSLCLATLGRAGIQITLSELADAVAGDANRITGLGLDPDAGADRRAFVDAVAWLEERGVLRLADGSSTAWASDPGSGEALYDVARDAVFALFRPPRVLQHLESVTALLDRSLTSSGNAERRAAAQAARRTAVERPVVYFDDVSAEVGNHLRGQALPADLYRLTGLRLERRAEGVLLVDTAGWSAERFPGAGSVAQAAVLLAVAIAERVSDPDGRRARRMPMPDPADTQAALVALVDAGLPAGIPMIGDEVEPVEAAGDESGERRLPLLTDSFLREATADILRTYGSAFGATWHADPERLRREAVSLLVRFDAVTAVPGGVLARPLIGRYRGTTAQVKQRTLF</sequence>
<evidence type="ECO:0000313" key="1">
    <source>
        <dbReference type="EMBL" id="GID70147.1"/>
    </source>
</evidence>
<accession>A0A919M8T1</accession>
<evidence type="ECO:0000313" key="2">
    <source>
        <dbReference type="Proteomes" id="UP000619479"/>
    </source>
</evidence>
<comment type="caution">
    <text evidence="1">The sequence shown here is derived from an EMBL/GenBank/DDBJ whole genome shotgun (WGS) entry which is preliminary data.</text>
</comment>
<evidence type="ECO:0008006" key="3">
    <source>
        <dbReference type="Google" id="ProtNLM"/>
    </source>
</evidence>
<protein>
    <recommendedName>
        <fullName evidence="3">TIGR02678 family protein</fullName>
    </recommendedName>
</protein>
<dbReference type="Proteomes" id="UP000619479">
    <property type="component" value="Unassembled WGS sequence"/>
</dbReference>
<proteinExistence type="predicted"/>
<dbReference type="AlphaFoldDB" id="A0A919M8T1"/>
<gene>
    <name evidence="1" type="ORF">Acy02nite_80280</name>
</gene>
<dbReference type="NCBIfam" id="TIGR02678">
    <property type="entry name" value="TIGR02678 family protein"/>
    <property type="match status" value="1"/>
</dbReference>
<reference evidence="1" key="1">
    <citation type="submission" date="2021-01" db="EMBL/GenBank/DDBJ databases">
        <title>Whole genome shotgun sequence of Actinoplanes cyaneus NBRC 14990.</title>
        <authorList>
            <person name="Komaki H."/>
            <person name="Tamura T."/>
        </authorList>
    </citation>
    <scope>NUCLEOTIDE SEQUENCE</scope>
    <source>
        <strain evidence="1">NBRC 14990</strain>
    </source>
</reference>
<keyword evidence="2" id="KW-1185">Reference proteome</keyword>
<dbReference type="EMBL" id="BOMH01000071">
    <property type="protein sequence ID" value="GID70147.1"/>
    <property type="molecule type" value="Genomic_DNA"/>
</dbReference>
<name>A0A919M8T1_9ACTN</name>